<keyword evidence="3" id="KW-1185">Reference proteome</keyword>
<dbReference type="Gene3D" id="3.40.1080.10">
    <property type="entry name" value="Glutaconate Coenzyme A-transferase"/>
    <property type="match status" value="1"/>
</dbReference>
<accession>A0ABV4BNV5</accession>
<keyword evidence="1 2" id="KW-0808">Transferase</keyword>
<dbReference type="Proteomes" id="UP001564657">
    <property type="component" value="Unassembled WGS sequence"/>
</dbReference>
<dbReference type="RefSeq" id="WP_369704090.1">
    <property type="nucleotide sequence ID" value="NZ_JBGEWD010000006.1"/>
</dbReference>
<dbReference type="InterPro" id="IPR037171">
    <property type="entry name" value="NagB/RpiA_transferase-like"/>
</dbReference>
<evidence type="ECO:0000256" key="1">
    <source>
        <dbReference type="ARBA" id="ARBA00022679"/>
    </source>
</evidence>
<dbReference type="SUPFAM" id="SSF100950">
    <property type="entry name" value="NagB/RpiA/CoA transferase-like"/>
    <property type="match status" value="1"/>
</dbReference>
<evidence type="ECO:0000313" key="2">
    <source>
        <dbReference type="EMBL" id="MEY8000205.1"/>
    </source>
</evidence>
<proteinExistence type="predicted"/>
<dbReference type="Pfam" id="PF01144">
    <property type="entry name" value="CoA_trans"/>
    <property type="match status" value="1"/>
</dbReference>
<organism evidence="2 3">
    <name type="scientific">Clostridium moutaii</name>
    <dbReference type="NCBI Taxonomy" id="3240932"/>
    <lineage>
        <taxon>Bacteria</taxon>
        <taxon>Bacillati</taxon>
        <taxon>Bacillota</taxon>
        <taxon>Clostridia</taxon>
        <taxon>Eubacteriales</taxon>
        <taxon>Clostridiaceae</taxon>
        <taxon>Clostridium</taxon>
    </lineage>
</organism>
<dbReference type="InterPro" id="IPR004165">
    <property type="entry name" value="CoA_trans_fam_I"/>
</dbReference>
<comment type="caution">
    <text evidence="2">The sequence shown here is derived from an EMBL/GenBank/DDBJ whole genome shotgun (WGS) entry which is preliminary data.</text>
</comment>
<sequence>MLQFLDMEEAIKKYVKNGSTIMIGGFLGSNTPLMAVDKLVKLNIRDLTLICSTNSFPGGGFDIGLLFDHGLVKKFIGSHIGTNPTAVKQYVDNKIEVEYCPMGSLIEKIRCAAAGLGGVLTPTGVGTLMEKGKKKIEVDGREYLLETPLKADVAIIKAQKADKMGNLVYSGAPTASPLMAAAADITIVEVEEIVEAGEIKPEMVQTPGIFNDAICVGYSYEQYQSKMRKVWSRLQ</sequence>
<gene>
    <name evidence="2" type="ORF">AB8U03_08345</name>
</gene>
<evidence type="ECO:0000313" key="3">
    <source>
        <dbReference type="Proteomes" id="UP001564657"/>
    </source>
</evidence>
<dbReference type="EMBL" id="JBGEWD010000006">
    <property type="protein sequence ID" value="MEY8000205.1"/>
    <property type="molecule type" value="Genomic_DNA"/>
</dbReference>
<dbReference type="PANTHER" id="PTHR13707:SF60">
    <property type="entry name" value="ACETATE COA-TRANSFERASE SUBUNIT ALPHA"/>
    <property type="match status" value="1"/>
</dbReference>
<dbReference type="SMART" id="SM00882">
    <property type="entry name" value="CoA_trans"/>
    <property type="match status" value="1"/>
</dbReference>
<dbReference type="PANTHER" id="PTHR13707">
    <property type="entry name" value="KETOACID-COENZYME A TRANSFERASE"/>
    <property type="match status" value="1"/>
</dbReference>
<name>A0ABV4BNV5_9CLOT</name>
<dbReference type="InterPro" id="IPR012792">
    <property type="entry name" value="3-oxoacid_CoA-transf_A"/>
</dbReference>
<dbReference type="NCBIfam" id="TIGR02429">
    <property type="entry name" value="pcaI_scoA_fam"/>
    <property type="match status" value="1"/>
</dbReference>
<protein>
    <submittedName>
        <fullName evidence="2">CoA transferase subunit A</fullName>
    </submittedName>
</protein>
<reference evidence="2 3" key="1">
    <citation type="submission" date="2024-08" db="EMBL/GenBank/DDBJ databases">
        <title>Clostridium lapicellarii sp. nov., and Clostridium renhuaiense sp. nov., two species isolated from the mud in a fermentation cellar used for producing sauce-flavour Chinese liquors.</title>
        <authorList>
            <person name="Yang F."/>
            <person name="Wang H."/>
            <person name="Chen L.Q."/>
            <person name="Zhou N."/>
            <person name="Lu J.J."/>
            <person name="Pu X.X."/>
            <person name="Wan B."/>
            <person name="Wang L."/>
            <person name="Liu S.J."/>
        </authorList>
    </citation>
    <scope>NUCLEOTIDE SEQUENCE [LARGE SCALE GENOMIC DNA]</scope>
    <source>
        <strain evidence="2 3">MT-5</strain>
    </source>
</reference>
<dbReference type="GO" id="GO:0016740">
    <property type="term" value="F:transferase activity"/>
    <property type="evidence" value="ECO:0007669"/>
    <property type="project" value="UniProtKB-KW"/>
</dbReference>